<organism evidence="26 27">
    <name type="scientific">Ignatzschineria indica</name>
    <dbReference type="NCBI Taxonomy" id="472583"/>
    <lineage>
        <taxon>Bacteria</taxon>
        <taxon>Pseudomonadati</taxon>
        <taxon>Pseudomonadota</taxon>
        <taxon>Gammaproteobacteria</taxon>
        <taxon>Cardiobacteriales</taxon>
        <taxon>Ignatzschineriaceae</taxon>
        <taxon>Ignatzschineria</taxon>
    </lineage>
</organism>
<dbReference type="GO" id="GO:0005524">
    <property type="term" value="F:ATP binding"/>
    <property type="evidence" value="ECO:0007669"/>
    <property type="project" value="UniProtKB-KW"/>
</dbReference>
<comment type="catalytic activity">
    <reaction evidence="21">
        <text>(6R)-5,10-methylenetetrahydrofolyl-(gamma-L-Glu)(n) + L-glutamate + ATP = (6R)-5,10-methylenetetrahydrofolyl-(gamma-L-Glu)(n+1) + ADP + phosphate + H(+)</text>
        <dbReference type="Rhea" id="RHEA:51912"/>
        <dbReference type="Rhea" id="RHEA-COMP:13257"/>
        <dbReference type="Rhea" id="RHEA-COMP:13258"/>
        <dbReference type="ChEBI" id="CHEBI:15378"/>
        <dbReference type="ChEBI" id="CHEBI:29985"/>
        <dbReference type="ChEBI" id="CHEBI:30616"/>
        <dbReference type="ChEBI" id="CHEBI:43474"/>
        <dbReference type="ChEBI" id="CHEBI:136572"/>
        <dbReference type="ChEBI" id="CHEBI:456216"/>
        <dbReference type="EC" id="6.3.2.17"/>
    </reaction>
</comment>
<dbReference type="Gene3D" id="3.90.190.20">
    <property type="entry name" value="Mur ligase, C-terminal domain"/>
    <property type="match status" value="1"/>
</dbReference>
<comment type="catalytic activity">
    <reaction evidence="20">
        <text>10-formyltetrahydrofolyl-(gamma-L-Glu)(n) + L-glutamate + ATP = 10-formyltetrahydrofolyl-(gamma-L-Glu)(n+1) + ADP + phosphate + H(+)</text>
        <dbReference type="Rhea" id="RHEA:51904"/>
        <dbReference type="Rhea" id="RHEA-COMP:13088"/>
        <dbReference type="Rhea" id="RHEA-COMP:14300"/>
        <dbReference type="ChEBI" id="CHEBI:15378"/>
        <dbReference type="ChEBI" id="CHEBI:29985"/>
        <dbReference type="ChEBI" id="CHEBI:30616"/>
        <dbReference type="ChEBI" id="CHEBI:43474"/>
        <dbReference type="ChEBI" id="CHEBI:134413"/>
        <dbReference type="ChEBI" id="CHEBI:456216"/>
        <dbReference type="EC" id="6.3.2.17"/>
    </reaction>
</comment>
<evidence type="ECO:0000259" key="25">
    <source>
        <dbReference type="Pfam" id="PF08245"/>
    </source>
</evidence>
<comment type="caution">
    <text evidence="26">The sequence shown here is derived from an EMBL/GenBank/DDBJ whole genome shotgun (WGS) entry which is preliminary data.</text>
</comment>
<evidence type="ECO:0000256" key="11">
    <source>
        <dbReference type="ARBA" id="ARBA00022723"/>
    </source>
</evidence>
<reference evidence="26 27" key="1">
    <citation type="journal article" date="2018" name="Genome Announc.">
        <title>Ignatzschineria cameli sp. nov., isolated from necrotic foot tissue of dromedaries (Camelus dromedarius) and associated maggots (Wohlfahrtia species) in Dubai.</title>
        <authorList>
            <person name="Tsang C.C."/>
            <person name="Tang J.Y."/>
            <person name="Fong J.Y."/>
            <person name="Kinne J."/>
            <person name="Lee H.H."/>
            <person name="Joseph M."/>
            <person name="Jose S."/>
            <person name="Schuster R.K."/>
            <person name="Tang Y."/>
            <person name="Sivakumar S."/>
            <person name="Chen J.H."/>
            <person name="Teng J.L."/>
            <person name="Lau S.K."/>
            <person name="Wernery U."/>
            <person name="Woo P.C."/>
        </authorList>
    </citation>
    <scope>NUCLEOTIDE SEQUENCE [LARGE SCALE GENOMIC DNA]</scope>
    <source>
        <strain evidence="26 27">KCTC 22643</strain>
    </source>
</reference>
<evidence type="ECO:0000256" key="8">
    <source>
        <dbReference type="ARBA" id="ARBA00013025"/>
    </source>
</evidence>
<evidence type="ECO:0000256" key="16">
    <source>
        <dbReference type="ARBA" id="ARBA00030048"/>
    </source>
</evidence>
<comment type="similarity">
    <text evidence="5 23">Belongs to the folylpolyglutamate synthase family.</text>
</comment>
<evidence type="ECO:0000256" key="5">
    <source>
        <dbReference type="ARBA" id="ARBA00008276"/>
    </source>
</evidence>
<evidence type="ECO:0000256" key="22">
    <source>
        <dbReference type="ARBA" id="ARBA00049161"/>
    </source>
</evidence>
<keyword evidence="12 23" id="KW-0547">Nucleotide-binding</keyword>
<evidence type="ECO:0000256" key="7">
    <source>
        <dbReference type="ARBA" id="ARBA00013023"/>
    </source>
</evidence>
<evidence type="ECO:0000256" key="3">
    <source>
        <dbReference type="ARBA" id="ARBA00004799"/>
    </source>
</evidence>
<dbReference type="PANTHER" id="PTHR11136">
    <property type="entry name" value="FOLYLPOLYGLUTAMATE SYNTHASE-RELATED"/>
    <property type="match status" value="1"/>
</dbReference>
<feature type="domain" description="Mur ligase central" evidence="25">
    <location>
        <begin position="48"/>
        <end position="263"/>
    </location>
</feature>
<dbReference type="PANTHER" id="PTHR11136:SF0">
    <property type="entry name" value="DIHYDROFOLATE SYNTHETASE-RELATED"/>
    <property type="match status" value="1"/>
</dbReference>
<evidence type="ECO:0000313" key="26">
    <source>
        <dbReference type="EMBL" id="PWD83170.1"/>
    </source>
</evidence>
<evidence type="ECO:0000256" key="1">
    <source>
        <dbReference type="ARBA" id="ARBA00001946"/>
    </source>
</evidence>
<evidence type="ECO:0000256" key="18">
    <source>
        <dbReference type="ARBA" id="ARBA00032510"/>
    </source>
</evidence>
<keyword evidence="14" id="KW-0460">Magnesium</keyword>
<dbReference type="SUPFAM" id="SSF53244">
    <property type="entry name" value="MurD-like peptide ligases, peptide-binding domain"/>
    <property type="match status" value="1"/>
</dbReference>
<evidence type="ECO:0000256" key="9">
    <source>
        <dbReference type="ARBA" id="ARBA00019357"/>
    </source>
</evidence>
<evidence type="ECO:0000256" key="21">
    <source>
        <dbReference type="ARBA" id="ARBA00049035"/>
    </source>
</evidence>
<evidence type="ECO:0000259" key="24">
    <source>
        <dbReference type="Pfam" id="PF02875"/>
    </source>
</evidence>
<comment type="catalytic activity">
    <reaction evidence="22">
        <text>7,8-dihydropteroate + L-glutamate + ATP = 7,8-dihydrofolate + ADP + phosphate + H(+)</text>
        <dbReference type="Rhea" id="RHEA:23584"/>
        <dbReference type="ChEBI" id="CHEBI:15378"/>
        <dbReference type="ChEBI" id="CHEBI:17839"/>
        <dbReference type="ChEBI" id="CHEBI:29985"/>
        <dbReference type="ChEBI" id="CHEBI:30616"/>
        <dbReference type="ChEBI" id="CHEBI:43474"/>
        <dbReference type="ChEBI" id="CHEBI:57451"/>
        <dbReference type="ChEBI" id="CHEBI:456216"/>
        <dbReference type="EC" id="6.3.2.12"/>
    </reaction>
</comment>
<evidence type="ECO:0000256" key="20">
    <source>
        <dbReference type="ARBA" id="ARBA00047808"/>
    </source>
</evidence>
<evidence type="ECO:0000256" key="17">
    <source>
        <dbReference type="ARBA" id="ARBA00030592"/>
    </source>
</evidence>
<gene>
    <name evidence="26" type="ORF">DC082_07085</name>
</gene>
<evidence type="ECO:0000256" key="10">
    <source>
        <dbReference type="ARBA" id="ARBA00022598"/>
    </source>
</evidence>
<dbReference type="Gene3D" id="3.40.1190.10">
    <property type="entry name" value="Mur-like, catalytic domain"/>
    <property type="match status" value="1"/>
</dbReference>
<dbReference type="InterPro" id="IPR036565">
    <property type="entry name" value="Mur-like_cat_sf"/>
</dbReference>
<dbReference type="GO" id="GO:0046872">
    <property type="term" value="F:metal ion binding"/>
    <property type="evidence" value="ECO:0007669"/>
    <property type="project" value="UniProtKB-KW"/>
</dbReference>
<keyword evidence="13 23" id="KW-0067">ATP-binding</keyword>
<dbReference type="InterPro" id="IPR036615">
    <property type="entry name" value="Mur_ligase_C_dom_sf"/>
</dbReference>
<keyword evidence="15" id="KW-0289">Folate biosynthesis</keyword>
<dbReference type="Pfam" id="PF02875">
    <property type="entry name" value="Mur_ligase_C"/>
    <property type="match status" value="1"/>
</dbReference>
<accession>A0A2U2AK59</accession>
<dbReference type="UniPathway" id="UPA00077">
    <property type="reaction ID" value="UER00157"/>
</dbReference>
<evidence type="ECO:0000256" key="6">
    <source>
        <dbReference type="ARBA" id="ARBA00011245"/>
    </source>
</evidence>
<dbReference type="GO" id="GO:0005737">
    <property type="term" value="C:cytoplasm"/>
    <property type="evidence" value="ECO:0007669"/>
    <property type="project" value="TreeGrafter"/>
</dbReference>
<evidence type="ECO:0000256" key="19">
    <source>
        <dbReference type="ARBA" id="ARBA00047493"/>
    </source>
</evidence>
<evidence type="ECO:0000256" key="13">
    <source>
        <dbReference type="ARBA" id="ARBA00022840"/>
    </source>
</evidence>
<comment type="pathway">
    <text evidence="4">Cofactor biosynthesis; tetrahydrofolylpolyglutamate biosynthesis.</text>
</comment>
<dbReference type="Proteomes" id="UP000244948">
    <property type="component" value="Unassembled WGS sequence"/>
</dbReference>
<dbReference type="PIRSF" id="PIRSF001563">
    <property type="entry name" value="Folylpolyglu_synth"/>
    <property type="match status" value="1"/>
</dbReference>
<keyword evidence="27" id="KW-1185">Reference proteome</keyword>
<dbReference type="EC" id="6.3.2.12" evidence="7"/>
<dbReference type="InterPro" id="IPR018109">
    <property type="entry name" value="Folylpolyglutamate_synth_CS"/>
</dbReference>
<dbReference type="NCBIfam" id="TIGR01499">
    <property type="entry name" value="folC"/>
    <property type="match status" value="1"/>
</dbReference>
<comment type="function">
    <text evidence="2">Functions in two distinct reactions of the de novo folate biosynthetic pathway. Catalyzes the addition of a glutamate residue to dihydropteroate (7,8-dihydropteroate or H2Pte) to form dihydrofolate (7,8-dihydrofolate monoglutamate or H2Pte-Glu). Also catalyzes successive additions of L-glutamate to tetrahydrofolate or 10-formyltetrahydrofolate or 5,10-methylenetetrahydrofolate, leading to folylpolyglutamate derivatives.</text>
</comment>
<dbReference type="SUPFAM" id="SSF53623">
    <property type="entry name" value="MurD-like peptide ligases, catalytic domain"/>
    <property type="match status" value="1"/>
</dbReference>
<dbReference type="Pfam" id="PF08245">
    <property type="entry name" value="Mur_ligase_M"/>
    <property type="match status" value="1"/>
</dbReference>
<comment type="catalytic activity">
    <reaction evidence="19">
        <text>(6S)-5,6,7,8-tetrahydrofolyl-(gamma-L-Glu)(n) + L-glutamate + ATP = (6S)-5,6,7,8-tetrahydrofolyl-(gamma-L-Glu)(n+1) + ADP + phosphate + H(+)</text>
        <dbReference type="Rhea" id="RHEA:10580"/>
        <dbReference type="Rhea" id="RHEA-COMP:14738"/>
        <dbReference type="Rhea" id="RHEA-COMP:14740"/>
        <dbReference type="ChEBI" id="CHEBI:15378"/>
        <dbReference type="ChEBI" id="CHEBI:29985"/>
        <dbReference type="ChEBI" id="CHEBI:30616"/>
        <dbReference type="ChEBI" id="CHEBI:43474"/>
        <dbReference type="ChEBI" id="CHEBI:141005"/>
        <dbReference type="ChEBI" id="CHEBI:456216"/>
        <dbReference type="EC" id="6.3.2.17"/>
    </reaction>
</comment>
<dbReference type="InterPro" id="IPR013221">
    <property type="entry name" value="Mur_ligase_cen"/>
</dbReference>
<dbReference type="InterPro" id="IPR004101">
    <property type="entry name" value="Mur_ligase_C"/>
</dbReference>
<dbReference type="RefSeq" id="WP_109236375.1">
    <property type="nucleotide sequence ID" value="NZ_BMXZ01000002.1"/>
</dbReference>
<evidence type="ECO:0000256" key="14">
    <source>
        <dbReference type="ARBA" id="ARBA00022842"/>
    </source>
</evidence>
<dbReference type="GO" id="GO:0004326">
    <property type="term" value="F:tetrahydrofolylpolyglutamate synthase activity"/>
    <property type="evidence" value="ECO:0007669"/>
    <property type="project" value="UniProtKB-EC"/>
</dbReference>
<dbReference type="EMBL" id="QEWR01000003">
    <property type="protein sequence ID" value="PWD83170.1"/>
    <property type="molecule type" value="Genomic_DNA"/>
</dbReference>
<evidence type="ECO:0000256" key="12">
    <source>
        <dbReference type="ARBA" id="ARBA00022741"/>
    </source>
</evidence>
<evidence type="ECO:0000256" key="15">
    <source>
        <dbReference type="ARBA" id="ARBA00022909"/>
    </source>
</evidence>
<comment type="cofactor">
    <cofactor evidence="1">
        <name>Mg(2+)</name>
        <dbReference type="ChEBI" id="CHEBI:18420"/>
    </cofactor>
</comment>
<keyword evidence="11" id="KW-0479">Metal-binding</keyword>
<protein>
    <recommendedName>
        <fullName evidence="9">Dihydrofolate synthase/folylpolyglutamate synthase</fullName>
        <ecNumber evidence="7">6.3.2.12</ecNumber>
        <ecNumber evidence="8">6.3.2.17</ecNumber>
    </recommendedName>
    <alternativeName>
        <fullName evidence="18">Folylpoly-gamma-glutamate synthetase-dihydrofolate synthetase</fullName>
    </alternativeName>
    <alternativeName>
        <fullName evidence="16">Folylpolyglutamate synthetase</fullName>
    </alternativeName>
    <alternativeName>
        <fullName evidence="17">Tetrahydrofolylpolyglutamate synthase</fullName>
    </alternativeName>
</protein>
<name>A0A2U2AK59_9GAMM</name>
<sequence length="435" mass="48051">MASNRSLQSWLTHLESIHPLSMDFKLERIKNVLKNLNLGKIAPLIITVAGTNGKGSTSTTIASLYHAAGLRVGLFTSPHIWRFNERIRINLEEAEDQDIIAAFEAIEIARGEITLTYFEFATLAAFYLFKEKQVEVAILEVGLGGRLDSTNIIDADIAVITPIGIDHTAQLGNTIAEIAREKAGIIKPLAQVITAETAPNDSILKQVKEMDATLYQNGRDFHYQRLESGAFNYQFNEEPLLTLPAPNLKGLHQYQNAATAITALYVGAEKFKITPTQTHIANGLKDVKLEGRFQQLTRADSPTIYLDVTHNPQGAHVLKSLIADLRSEKGENFEIIALLGMLKDKDSVALAMPLKDSIQSWVTATIDDCERGQSGEALATKIQPIIQQTILVAPSIATGCQQVLEMARPQDIIIVFGSFHMMADSLNWFKENQYV</sequence>
<dbReference type="PROSITE" id="PS01012">
    <property type="entry name" value="FOLYLPOLYGLU_SYNT_2"/>
    <property type="match status" value="1"/>
</dbReference>
<evidence type="ECO:0000256" key="4">
    <source>
        <dbReference type="ARBA" id="ARBA00005150"/>
    </source>
</evidence>
<dbReference type="GO" id="GO:0008841">
    <property type="term" value="F:dihydrofolate synthase activity"/>
    <property type="evidence" value="ECO:0007669"/>
    <property type="project" value="UniProtKB-EC"/>
</dbReference>
<dbReference type="InterPro" id="IPR001645">
    <property type="entry name" value="Folylpolyglutamate_synth"/>
</dbReference>
<dbReference type="AlphaFoldDB" id="A0A2U2AK59"/>
<comment type="subunit">
    <text evidence="6">Monomer.</text>
</comment>
<dbReference type="FunFam" id="3.40.1190.10:FF:000004">
    <property type="entry name" value="Dihydrofolate synthase/folylpolyglutamate synthase"/>
    <property type="match status" value="1"/>
</dbReference>
<evidence type="ECO:0000256" key="23">
    <source>
        <dbReference type="PIRNR" id="PIRNR001563"/>
    </source>
</evidence>
<dbReference type="GO" id="GO:0046656">
    <property type="term" value="P:folic acid biosynthetic process"/>
    <property type="evidence" value="ECO:0007669"/>
    <property type="project" value="UniProtKB-KW"/>
</dbReference>
<comment type="pathway">
    <text evidence="3">Cofactor biosynthesis; tetrahydrofolate biosynthesis; 7,8-dihydrofolate from 2-amino-4-hydroxy-6-hydroxymethyl-7,8-dihydropteridine diphosphate and 4-aminobenzoate: step 2/2.</text>
</comment>
<dbReference type="GO" id="GO:0046654">
    <property type="term" value="P:tetrahydrofolate biosynthetic process"/>
    <property type="evidence" value="ECO:0007669"/>
    <property type="project" value="UniProtKB-UniPathway"/>
</dbReference>
<feature type="domain" description="Mur ligase C-terminal" evidence="24">
    <location>
        <begin position="291"/>
        <end position="419"/>
    </location>
</feature>
<dbReference type="EC" id="6.3.2.17" evidence="8"/>
<evidence type="ECO:0000313" key="27">
    <source>
        <dbReference type="Proteomes" id="UP000244948"/>
    </source>
</evidence>
<keyword evidence="10 23" id="KW-0436">Ligase</keyword>
<evidence type="ECO:0000256" key="2">
    <source>
        <dbReference type="ARBA" id="ARBA00002714"/>
    </source>
</evidence>
<proteinExistence type="inferred from homology"/>